<dbReference type="AlphaFoldDB" id="X0Z6Q8"/>
<name>X0Z6Q8_9ZZZZ</name>
<dbReference type="EMBL" id="BART01001233">
    <property type="protein sequence ID" value="GAG64990.1"/>
    <property type="molecule type" value="Genomic_DNA"/>
</dbReference>
<protein>
    <submittedName>
        <fullName evidence="1">Uncharacterized protein</fullName>
    </submittedName>
</protein>
<organism evidence="1">
    <name type="scientific">marine sediment metagenome</name>
    <dbReference type="NCBI Taxonomy" id="412755"/>
    <lineage>
        <taxon>unclassified sequences</taxon>
        <taxon>metagenomes</taxon>
        <taxon>ecological metagenomes</taxon>
    </lineage>
</organism>
<gene>
    <name evidence="1" type="ORF">S01H4_04560</name>
</gene>
<evidence type="ECO:0000313" key="1">
    <source>
        <dbReference type="EMBL" id="GAG64990.1"/>
    </source>
</evidence>
<comment type="caution">
    <text evidence="1">The sequence shown here is derived from an EMBL/GenBank/DDBJ whole genome shotgun (WGS) entry which is preliminary data.</text>
</comment>
<reference evidence="1" key="1">
    <citation type="journal article" date="2014" name="Front. Microbiol.">
        <title>High frequency of phylogenetically diverse reductive dehalogenase-homologous genes in deep subseafloor sedimentary metagenomes.</title>
        <authorList>
            <person name="Kawai M."/>
            <person name="Futagami T."/>
            <person name="Toyoda A."/>
            <person name="Takaki Y."/>
            <person name="Nishi S."/>
            <person name="Hori S."/>
            <person name="Arai W."/>
            <person name="Tsubouchi T."/>
            <person name="Morono Y."/>
            <person name="Uchiyama I."/>
            <person name="Ito T."/>
            <person name="Fujiyama A."/>
            <person name="Inagaki F."/>
            <person name="Takami H."/>
        </authorList>
    </citation>
    <scope>NUCLEOTIDE SEQUENCE</scope>
    <source>
        <strain evidence="1">Expedition CK06-06</strain>
    </source>
</reference>
<proteinExistence type="predicted"/>
<accession>X0Z6Q8</accession>
<sequence>MTIRDKIGNSKALKSNPLMAVDPCGFAERYPGIWEFICQHAYNGKPIETSKVIFFVDGNKASLCLSDRHQGQVAFFTAETFGEALEGAENGLQSESLDWRPDKKYPRR</sequence>